<proteinExistence type="predicted"/>
<protein>
    <submittedName>
        <fullName evidence="1">Uncharacterized protein</fullName>
    </submittedName>
</protein>
<dbReference type="RefSeq" id="WP_343898218.1">
    <property type="nucleotide sequence ID" value="NZ_BAAAFZ010000117.1"/>
</dbReference>
<evidence type="ECO:0000313" key="2">
    <source>
        <dbReference type="Proteomes" id="UP001501588"/>
    </source>
</evidence>
<dbReference type="Proteomes" id="UP001501588">
    <property type="component" value="Unassembled WGS sequence"/>
</dbReference>
<evidence type="ECO:0000313" key="1">
    <source>
        <dbReference type="EMBL" id="GAA0607221.1"/>
    </source>
</evidence>
<reference evidence="1 2" key="1">
    <citation type="journal article" date="2019" name="Int. J. Syst. Evol. Microbiol.">
        <title>The Global Catalogue of Microorganisms (GCM) 10K type strain sequencing project: providing services to taxonomists for standard genome sequencing and annotation.</title>
        <authorList>
            <consortium name="The Broad Institute Genomics Platform"/>
            <consortium name="The Broad Institute Genome Sequencing Center for Infectious Disease"/>
            <person name="Wu L."/>
            <person name="Ma J."/>
        </authorList>
    </citation>
    <scope>NUCLEOTIDE SEQUENCE [LARGE SCALE GENOMIC DNA]</scope>
    <source>
        <strain evidence="1 2">JCM 9933</strain>
    </source>
</reference>
<sequence>MESDRNEPARERAPLLRVFGVLAPRVADLIRARPALTARLVFAPREAVHAIGAYLHLAPGAAGPDEQVAALVDDRDPRELLRAALPGCPPRLYRALDRTGDAVRERAFYAKLGEVARGPFGGALLDGGARLDDQRLDYYRALARMDPVVGSLRGALPEALHHAEAVDALVAFLRARGALDEADFRLPPKAGPAAVARRLRRALGRVPAPDPGFAAPPPYRLVGTGAELQRIGEAFKNCVAPPQWQASQHLLRLLDGTGAYLTSGDPALLVALRRVAAGVWTLEQMAGPGNAAPPDGARSALLRDLAAAGLRMVAVEPAEALSRFDHEVLRERERLIEAGLGDPLEDDDLDGRREAA</sequence>
<name>A0ABN1GAC5_9PROT</name>
<gene>
    <name evidence="1" type="ORF">GCM10009416_50260</name>
</gene>
<organism evidence="1 2">
    <name type="scientific">Craurococcus roseus</name>
    <dbReference type="NCBI Taxonomy" id="77585"/>
    <lineage>
        <taxon>Bacteria</taxon>
        <taxon>Pseudomonadati</taxon>
        <taxon>Pseudomonadota</taxon>
        <taxon>Alphaproteobacteria</taxon>
        <taxon>Acetobacterales</taxon>
        <taxon>Acetobacteraceae</taxon>
        <taxon>Craurococcus</taxon>
    </lineage>
</organism>
<keyword evidence="2" id="KW-1185">Reference proteome</keyword>
<dbReference type="EMBL" id="BAAAFZ010000117">
    <property type="protein sequence ID" value="GAA0607221.1"/>
    <property type="molecule type" value="Genomic_DNA"/>
</dbReference>
<accession>A0ABN1GAC5</accession>
<comment type="caution">
    <text evidence="1">The sequence shown here is derived from an EMBL/GenBank/DDBJ whole genome shotgun (WGS) entry which is preliminary data.</text>
</comment>